<evidence type="ECO:0000256" key="3">
    <source>
        <dbReference type="ARBA" id="ARBA00022490"/>
    </source>
</evidence>
<name>A0A9P0FLI9_BRAAE</name>
<organism evidence="9 10">
    <name type="scientific">Brassicogethes aeneus</name>
    <name type="common">Rape pollen beetle</name>
    <name type="synonym">Meligethes aeneus</name>
    <dbReference type="NCBI Taxonomy" id="1431903"/>
    <lineage>
        <taxon>Eukaryota</taxon>
        <taxon>Metazoa</taxon>
        <taxon>Ecdysozoa</taxon>
        <taxon>Arthropoda</taxon>
        <taxon>Hexapoda</taxon>
        <taxon>Insecta</taxon>
        <taxon>Pterygota</taxon>
        <taxon>Neoptera</taxon>
        <taxon>Endopterygota</taxon>
        <taxon>Coleoptera</taxon>
        <taxon>Polyphaga</taxon>
        <taxon>Cucujiformia</taxon>
        <taxon>Nitidulidae</taxon>
        <taxon>Meligethinae</taxon>
        <taxon>Brassicogethes</taxon>
    </lineage>
</organism>
<evidence type="ECO:0000256" key="1">
    <source>
        <dbReference type="ARBA" id="ARBA00004138"/>
    </source>
</evidence>
<proteinExistence type="predicted"/>
<evidence type="ECO:0008006" key="11">
    <source>
        <dbReference type="Google" id="ProtNLM"/>
    </source>
</evidence>
<keyword evidence="10" id="KW-1185">Reference proteome</keyword>
<evidence type="ECO:0000256" key="6">
    <source>
        <dbReference type="ARBA" id="ARBA00023054"/>
    </source>
</evidence>
<dbReference type="PANTHER" id="PTHR14885">
    <property type="entry name" value="CILIA- AND FLAGELLA-ASSOCIATED PROTEIN 43-RELATED"/>
    <property type="match status" value="1"/>
</dbReference>
<reference evidence="9" key="1">
    <citation type="submission" date="2021-12" db="EMBL/GenBank/DDBJ databases">
        <authorList>
            <person name="King R."/>
        </authorList>
    </citation>
    <scope>NUCLEOTIDE SEQUENCE</scope>
</reference>
<dbReference type="GO" id="GO:0005930">
    <property type="term" value="C:axoneme"/>
    <property type="evidence" value="ECO:0007669"/>
    <property type="project" value="TreeGrafter"/>
</dbReference>
<evidence type="ECO:0000313" key="9">
    <source>
        <dbReference type="EMBL" id="CAH0558875.1"/>
    </source>
</evidence>
<dbReference type="EMBL" id="OV121137">
    <property type="protein sequence ID" value="CAH0558875.1"/>
    <property type="molecule type" value="Genomic_DNA"/>
</dbReference>
<evidence type="ECO:0000313" key="10">
    <source>
        <dbReference type="Proteomes" id="UP001154078"/>
    </source>
</evidence>
<evidence type="ECO:0000256" key="5">
    <source>
        <dbReference type="ARBA" id="ARBA00022737"/>
    </source>
</evidence>
<keyword evidence="4" id="KW-0853">WD repeat</keyword>
<dbReference type="OrthoDB" id="535167at2759"/>
<sequence>MVLVRDTEFQKEIASSMVHHRRFGGVGIAFIDPLEQYIISFGRESVFTCAKQVGNVISLKKRLDLMDLMKSPVFQAIFNRKTKGFFPEDGRTWLQVEEQKRFKEEKAKCKELKENILLDLMKIKKVIRGLITANNKGPENQKLELTEFNLDIQAYKDKCKKNDELCEILTKYYKTLISEQDKTYDYIKVNYFDTNVVLERQLHAIFQKCIVTNYALCAPNTEQMEENIKKTEYIKLENRCNIPFFPWVPQSQSEIQMVLSEKPVMNLDTLALEAREDITEDTIICMDGTQSSQFIENMHNDQYRMYTLIQSYQQQSLSMIKIEALKEYFNKEFDALMDQKEREMLNLRDKHLRQRKIISETNYFSTKNIFLDIEDPEWAIEENPKQYAQVFEYEIRVTPYISPSEQLILDAKAAEDERIRLLLLADDFKERALMAMMNGVLEIKWEDELKKDVPIPKCMLEKDPMTFNEEDLRAVKDYEDKVIFLNSERERYKTMLDIEFTKNCLNIKDTIKRFNKKVSQLNMLKMNVESAMVQEQMIISSRRLWHVKIMDLDKKRIITLEKIAHTEGKIEELIKLVRSLDDVVRDSKTKNETIMGKDKLLEKNFKREISEYVPLIQDMALKLYKKRPKASYKQITSATILSELSRCITSGERSVGLNQDGLDFLNSLDQLDSGSLMTPNMDEHIYANVCKSRRAKIELEIKLRAAVLELNYIETIVQLYNKRLAYKKELLNHLHSDFNEARKEKIHTTFNSVIQLVVRSGYVELALTGSVDDFDDAIIITKEEVENINSYIVASGKKKLDIMVKNMSFHRKVMDNEWRHVRRRMIINDLSEQLGDVLDVKLSKEIQVYLKQKSLGGSLKTNTLEMEMEQQKHAYMLQIKDLHRDINNFGRQMSIMKERDEIVKKDILNANIAINTLKTQIDPTINQKDLRIKRERMKTIVQRRNIVQQMQDNHDKIMILQTELELLRLKTYPTFQYKVLHKS</sequence>
<comment type="subcellular location">
    <subcellularLocation>
        <location evidence="1">Cell projection</location>
        <location evidence="1">Cilium</location>
    </subcellularLocation>
    <subcellularLocation>
        <location evidence="2">Cytoplasm</location>
        <location evidence="2">Cytoskeleton</location>
    </subcellularLocation>
</comment>
<evidence type="ECO:0000256" key="2">
    <source>
        <dbReference type="ARBA" id="ARBA00004245"/>
    </source>
</evidence>
<dbReference type="Proteomes" id="UP001154078">
    <property type="component" value="Chromosome 6"/>
</dbReference>
<keyword evidence="8" id="KW-0966">Cell projection</keyword>
<evidence type="ECO:0000256" key="4">
    <source>
        <dbReference type="ARBA" id="ARBA00022574"/>
    </source>
</evidence>
<keyword evidence="3" id="KW-0963">Cytoplasm</keyword>
<dbReference type="GO" id="GO:0060271">
    <property type="term" value="P:cilium assembly"/>
    <property type="evidence" value="ECO:0007669"/>
    <property type="project" value="TreeGrafter"/>
</dbReference>
<protein>
    <recommendedName>
        <fullName evidence="11">Cilia- and flagella-associated protein 43</fullName>
    </recommendedName>
</protein>
<evidence type="ECO:0000256" key="7">
    <source>
        <dbReference type="ARBA" id="ARBA00023212"/>
    </source>
</evidence>
<keyword evidence="5" id="KW-0677">Repeat</keyword>
<keyword evidence="7" id="KW-0206">Cytoskeleton</keyword>
<dbReference type="AlphaFoldDB" id="A0A9P0FLI9"/>
<gene>
    <name evidence="9" type="ORF">MELIAE_LOCUS9110</name>
</gene>
<accession>A0A9P0FLI9</accession>
<dbReference type="Pfam" id="PF25828">
    <property type="entry name" value="CC_Cfap43"/>
    <property type="match status" value="1"/>
</dbReference>
<keyword evidence="6" id="KW-0175">Coiled coil</keyword>
<dbReference type="PANTHER" id="PTHR14885:SF1">
    <property type="entry name" value="CILIA- AND FLAGELLA-ASSOCIATED PROTEIN 43"/>
    <property type="match status" value="1"/>
</dbReference>
<evidence type="ECO:0000256" key="8">
    <source>
        <dbReference type="ARBA" id="ARBA00023273"/>
    </source>
</evidence>